<proteinExistence type="predicted"/>
<protein>
    <submittedName>
        <fullName evidence="2">CHDCT2 domain protein</fullName>
    </submittedName>
</protein>
<dbReference type="EMBL" id="KN771385">
    <property type="protein sequence ID" value="KIH45737.1"/>
    <property type="molecule type" value="Genomic_DNA"/>
</dbReference>
<organism evidence="2 3">
    <name type="scientific">Ancylostoma duodenale</name>
    <dbReference type="NCBI Taxonomy" id="51022"/>
    <lineage>
        <taxon>Eukaryota</taxon>
        <taxon>Metazoa</taxon>
        <taxon>Ecdysozoa</taxon>
        <taxon>Nematoda</taxon>
        <taxon>Chromadorea</taxon>
        <taxon>Rhabditida</taxon>
        <taxon>Rhabditina</taxon>
        <taxon>Rhabditomorpha</taxon>
        <taxon>Strongyloidea</taxon>
        <taxon>Ancylostomatidae</taxon>
        <taxon>Ancylostomatinae</taxon>
        <taxon>Ancylostoma</taxon>
    </lineage>
</organism>
<evidence type="ECO:0000313" key="2">
    <source>
        <dbReference type="EMBL" id="KIH45737.1"/>
    </source>
</evidence>
<evidence type="ECO:0000313" key="3">
    <source>
        <dbReference type="Proteomes" id="UP000054047"/>
    </source>
</evidence>
<keyword evidence="3" id="KW-1185">Reference proteome</keyword>
<dbReference type="Pfam" id="PF08074">
    <property type="entry name" value="CHDCT2"/>
    <property type="match status" value="1"/>
</dbReference>
<sequence>MASAPRLLAIRWNYTGTYGRYQDTQMDPRFAIIDELFRQEQGKGNFLEIKNKFLQRRYKIRCILVLNQLGELLSDMKADVSRLPATSQLRPVTHRIAMTERQYVYGCL</sequence>
<dbReference type="AlphaFoldDB" id="A0A0C2C7U4"/>
<reference evidence="2 3" key="1">
    <citation type="submission" date="2013-12" db="EMBL/GenBank/DDBJ databases">
        <title>Draft genome of the parsitic nematode Ancylostoma duodenale.</title>
        <authorList>
            <person name="Mitreva M."/>
        </authorList>
    </citation>
    <scope>NUCLEOTIDE SEQUENCE [LARGE SCALE GENOMIC DNA]</scope>
    <source>
        <strain evidence="2 3">Zhejiang</strain>
    </source>
</reference>
<accession>A0A0C2C7U4</accession>
<name>A0A0C2C7U4_9BILA</name>
<evidence type="ECO:0000259" key="1">
    <source>
        <dbReference type="Pfam" id="PF08074"/>
    </source>
</evidence>
<gene>
    <name evidence="2" type="ORF">ANCDUO_24218</name>
</gene>
<dbReference type="OrthoDB" id="5842317at2759"/>
<dbReference type="InterPro" id="IPR012957">
    <property type="entry name" value="CHD_C2"/>
</dbReference>
<dbReference type="Proteomes" id="UP000054047">
    <property type="component" value="Unassembled WGS sequence"/>
</dbReference>
<feature type="domain" description="CHD C-terminal 2" evidence="1">
    <location>
        <begin position="17"/>
        <end position="60"/>
    </location>
</feature>